<keyword evidence="1" id="KW-1133">Transmembrane helix</keyword>
<comment type="caution">
    <text evidence="2">The sequence shown here is derived from an EMBL/GenBank/DDBJ whole genome shotgun (WGS) entry which is preliminary data.</text>
</comment>
<feature type="transmembrane region" description="Helical" evidence="1">
    <location>
        <begin position="39"/>
        <end position="62"/>
    </location>
</feature>
<evidence type="ECO:0008006" key="4">
    <source>
        <dbReference type="Google" id="ProtNLM"/>
    </source>
</evidence>
<dbReference type="PANTHER" id="PTHR36007:SF2">
    <property type="entry name" value="TRANSPORT PROTEIN-RELATED"/>
    <property type="match status" value="1"/>
</dbReference>
<evidence type="ECO:0000313" key="2">
    <source>
        <dbReference type="EMBL" id="OYD07702.1"/>
    </source>
</evidence>
<protein>
    <recommendedName>
        <fullName evidence="4">Ligand-binding protein SH3</fullName>
    </recommendedName>
</protein>
<feature type="transmembrane region" description="Helical" evidence="1">
    <location>
        <begin position="103"/>
        <end position="126"/>
    </location>
</feature>
<dbReference type="PANTHER" id="PTHR36007">
    <property type="entry name" value="TRANSPORT PROTEIN-RELATED"/>
    <property type="match status" value="1"/>
</dbReference>
<keyword evidence="1" id="KW-0472">Membrane</keyword>
<organism evidence="2 3">
    <name type="scientific">Paludifilum halophilum</name>
    <dbReference type="NCBI Taxonomy" id="1642702"/>
    <lineage>
        <taxon>Bacteria</taxon>
        <taxon>Bacillati</taxon>
        <taxon>Bacillota</taxon>
        <taxon>Bacilli</taxon>
        <taxon>Bacillales</taxon>
        <taxon>Thermoactinomycetaceae</taxon>
        <taxon>Paludifilum</taxon>
    </lineage>
</organism>
<reference evidence="2 3" key="1">
    <citation type="submission" date="2017-07" db="EMBL/GenBank/DDBJ databases">
        <title>The genome sequence of Paludifilum halophilum highlights mechanisms for microbial adaptation to high salt environemnts.</title>
        <authorList>
            <person name="Belbahri L."/>
        </authorList>
    </citation>
    <scope>NUCLEOTIDE SEQUENCE [LARGE SCALE GENOMIC DNA]</scope>
    <source>
        <strain evidence="2 3">DSM 102817</strain>
    </source>
</reference>
<dbReference type="Pfam" id="PF06695">
    <property type="entry name" value="Sm_multidrug_ex"/>
    <property type="match status" value="1"/>
</dbReference>
<dbReference type="InterPro" id="IPR009577">
    <property type="entry name" value="Sm_multidrug_ex"/>
</dbReference>
<dbReference type="Proteomes" id="UP000215459">
    <property type="component" value="Unassembled WGS sequence"/>
</dbReference>
<evidence type="ECO:0000313" key="3">
    <source>
        <dbReference type="Proteomes" id="UP000215459"/>
    </source>
</evidence>
<keyword evidence="3" id="KW-1185">Reference proteome</keyword>
<dbReference type="EMBL" id="NOWF01000005">
    <property type="protein sequence ID" value="OYD07702.1"/>
    <property type="molecule type" value="Genomic_DNA"/>
</dbReference>
<name>A0A235B630_9BACL</name>
<accession>A0A235B630</accession>
<sequence length="162" mass="17930">MVKEWLAWFPKELQVLILAGLPFIELRGAIPYATLVGLPYYQGLIIGIIGNLIPIIPLLYFFEPLMGWVYKKSPRYRKFFQGIQKRAVKNGNSIRKYGAPLGLFLFVAVPVPGTGAYTACFAAAFFRVPFWVSAVSIAVGTLGSGLLFATLSHYLAVLIGWV</sequence>
<feature type="transmembrane region" description="Helical" evidence="1">
    <location>
        <begin position="132"/>
        <end position="161"/>
    </location>
</feature>
<dbReference type="AlphaFoldDB" id="A0A235B630"/>
<gene>
    <name evidence="2" type="ORF">CHM34_09505</name>
</gene>
<keyword evidence="1" id="KW-0812">Transmembrane</keyword>
<evidence type="ECO:0000256" key="1">
    <source>
        <dbReference type="SAM" id="Phobius"/>
    </source>
</evidence>
<dbReference type="OrthoDB" id="360192at2"/>
<dbReference type="RefSeq" id="WP_094264372.1">
    <property type="nucleotide sequence ID" value="NZ_NOWF01000005.1"/>
</dbReference>
<proteinExistence type="predicted"/>